<sequence>MLKVKISFLSLLTDITEVEETILSIDDESVIRDILEQLATKFGSKFEEMIYKTSKDLSQYVLITINGRDIRQFNGLDTKIQINDEIALIPAIAGG</sequence>
<dbReference type="PANTHER" id="PTHR38031:SF1">
    <property type="entry name" value="SULFUR CARRIER PROTEIN CYSO"/>
    <property type="match status" value="1"/>
</dbReference>
<proteinExistence type="predicted"/>
<dbReference type="SUPFAM" id="SSF54285">
    <property type="entry name" value="MoaD/ThiS"/>
    <property type="match status" value="1"/>
</dbReference>
<evidence type="ECO:0000313" key="1">
    <source>
        <dbReference type="EMBL" id="KKL66455.1"/>
    </source>
</evidence>
<name>A0A0F9GAA9_9ZZZZ</name>
<accession>A0A0F9GAA9</accession>
<dbReference type="InterPro" id="IPR016155">
    <property type="entry name" value="Mopterin_synth/thiamin_S_b"/>
</dbReference>
<dbReference type="InterPro" id="IPR003749">
    <property type="entry name" value="ThiS/MoaD-like"/>
</dbReference>
<dbReference type="Gene3D" id="3.10.20.30">
    <property type="match status" value="1"/>
</dbReference>
<reference evidence="1" key="1">
    <citation type="journal article" date="2015" name="Nature">
        <title>Complex archaea that bridge the gap between prokaryotes and eukaryotes.</title>
        <authorList>
            <person name="Spang A."/>
            <person name="Saw J.H."/>
            <person name="Jorgensen S.L."/>
            <person name="Zaremba-Niedzwiedzka K."/>
            <person name="Martijn J."/>
            <person name="Lind A.E."/>
            <person name="van Eijk R."/>
            <person name="Schleper C."/>
            <person name="Guy L."/>
            <person name="Ettema T.J."/>
        </authorList>
    </citation>
    <scope>NUCLEOTIDE SEQUENCE</scope>
</reference>
<dbReference type="PANTHER" id="PTHR38031">
    <property type="entry name" value="SULFUR CARRIER PROTEIN SLR0821-RELATED"/>
    <property type="match status" value="1"/>
</dbReference>
<dbReference type="AlphaFoldDB" id="A0A0F9GAA9"/>
<dbReference type="EMBL" id="LAZR01027195">
    <property type="protein sequence ID" value="KKL66455.1"/>
    <property type="molecule type" value="Genomic_DNA"/>
</dbReference>
<dbReference type="NCBIfam" id="TIGR01687">
    <property type="entry name" value="moaD_arch"/>
    <property type="match status" value="1"/>
</dbReference>
<dbReference type="InterPro" id="IPR012675">
    <property type="entry name" value="Beta-grasp_dom_sf"/>
</dbReference>
<gene>
    <name evidence="1" type="ORF">LCGC14_2144810</name>
</gene>
<organism evidence="1">
    <name type="scientific">marine sediment metagenome</name>
    <dbReference type="NCBI Taxonomy" id="412755"/>
    <lineage>
        <taxon>unclassified sequences</taxon>
        <taxon>metagenomes</taxon>
        <taxon>ecological metagenomes</taxon>
    </lineage>
</organism>
<dbReference type="InterPro" id="IPR052045">
    <property type="entry name" value="Sulfur_Carrier/Prot_Modifier"/>
</dbReference>
<dbReference type="InterPro" id="IPR010038">
    <property type="entry name" value="MoaD_arc-typ"/>
</dbReference>
<dbReference type="Pfam" id="PF02597">
    <property type="entry name" value="ThiS"/>
    <property type="match status" value="1"/>
</dbReference>
<protein>
    <submittedName>
        <fullName evidence="1">Uncharacterized protein</fullName>
    </submittedName>
</protein>
<dbReference type="CDD" id="cd17040">
    <property type="entry name" value="Ubl_MoaD_like"/>
    <property type="match status" value="1"/>
</dbReference>
<comment type="caution">
    <text evidence="1">The sequence shown here is derived from an EMBL/GenBank/DDBJ whole genome shotgun (WGS) entry which is preliminary data.</text>
</comment>